<feature type="transmembrane region" description="Helical" evidence="1">
    <location>
        <begin position="81"/>
        <end position="102"/>
    </location>
</feature>
<name>A0ABM7R8P4_9BACT</name>
<keyword evidence="1" id="KW-1133">Transmembrane helix</keyword>
<sequence length="508" mass="55880">MNSPSSPKRQLEQLLQSLEDGCLTASEHQQLMDQLRDEPEAREAYIAHMRFSSLMQSKAESLAELGGVADERQPPAQGRQFARALMAAAALLAIIAFIGSMLRPPAPPEAFCKAGPGSVWNYELGGLNSDGTFEPDTRIRLDAGTLEIQLTSGSHLIFEGPGILDLRNPDEVHMADGRLWARAGGDRFIVHTDRIRVVDLGTEFGVIASTQVDEEVHVAEGTVRVEPILSTLKPVVLTAHQAIRTNAIGKPRTIPYDDRRFNKQLTATAPYWHWSFDRIENGGFPCDTDSPGLHDLSIYTFDLEKRRKTVDSSTGEGLHGRAFLLDQPTRFGRGDFYGIDGSRPRTVAFWVNASDQTEDGCSLVNWGQAGGEGAKWSLGTSKEGKSLSTNWGGAWATSPLDGADIFDGEWHHVAFVFTGETDEEGLPELHHYVDGQPQTVHHTRTGPSVDTLSDGRSGWPLTLGIQLFSEQEGPTYQGKIDELHVVGGALDQDQIRHLMEKNRLPWVK</sequence>
<evidence type="ECO:0000313" key="2">
    <source>
        <dbReference type="EMBL" id="BCX47456.1"/>
    </source>
</evidence>
<evidence type="ECO:0000313" key="3">
    <source>
        <dbReference type="Proteomes" id="UP001374893"/>
    </source>
</evidence>
<proteinExistence type="predicted"/>
<dbReference type="Gene3D" id="2.60.120.1440">
    <property type="match status" value="1"/>
</dbReference>
<evidence type="ECO:0008006" key="4">
    <source>
        <dbReference type="Google" id="ProtNLM"/>
    </source>
</evidence>
<dbReference type="SUPFAM" id="SSF49899">
    <property type="entry name" value="Concanavalin A-like lectins/glucanases"/>
    <property type="match status" value="1"/>
</dbReference>
<gene>
    <name evidence="2" type="ORF">HAHE_13640</name>
</gene>
<protein>
    <recommendedName>
        <fullName evidence="4">FecR protein</fullName>
    </recommendedName>
</protein>
<dbReference type="Proteomes" id="UP001374893">
    <property type="component" value="Chromosome"/>
</dbReference>
<dbReference type="PANTHER" id="PTHR30273">
    <property type="entry name" value="PERIPLASMIC SIGNAL SENSOR AND SIGMA FACTOR ACTIVATOR FECR-RELATED"/>
    <property type="match status" value="1"/>
</dbReference>
<dbReference type="EMBL" id="AP024702">
    <property type="protein sequence ID" value="BCX47456.1"/>
    <property type="molecule type" value="Genomic_DNA"/>
</dbReference>
<reference evidence="2 3" key="1">
    <citation type="submission" date="2021-06" db="EMBL/GenBank/DDBJ databases">
        <title>Complete genome of Haloferula helveola possessing various polysaccharide degrading enzymes.</title>
        <authorList>
            <person name="Takami H."/>
            <person name="Huang C."/>
            <person name="Hamasaki K."/>
        </authorList>
    </citation>
    <scope>NUCLEOTIDE SEQUENCE [LARGE SCALE GENOMIC DNA]</scope>
    <source>
        <strain evidence="2 3">CN-1</strain>
    </source>
</reference>
<keyword evidence="1" id="KW-0472">Membrane</keyword>
<dbReference type="Pfam" id="PF13385">
    <property type="entry name" value="Laminin_G_3"/>
    <property type="match status" value="1"/>
</dbReference>
<evidence type="ECO:0000256" key="1">
    <source>
        <dbReference type="SAM" id="Phobius"/>
    </source>
</evidence>
<keyword evidence="1" id="KW-0812">Transmembrane</keyword>
<dbReference type="InterPro" id="IPR013320">
    <property type="entry name" value="ConA-like_dom_sf"/>
</dbReference>
<organism evidence="2 3">
    <name type="scientific">Haloferula helveola</name>
    <dbReference type="NCBI Taxonomy" id="490095"/>
    <lineage>
        <taxon>Bacteria</taxon>
        <taxon>Pseudomonadati</taxon>
        <taxon>Verrucomicrobiota</taxon>
        <taxon>Verrucomicrobiia</taxon>
        <taxon>Verrucomicrobiales</taxon>
        <taxon>Verrucomicrobiaceae</taxon>
        <taxon>Haloferula</taxon>
    </lineage>
</organism>
<dbReference type="PANTHER" id="PTHR30273:SF2">
    <property type="entry name" value="PROTEIN FECR"/>
    <property type="match status" value="1"/>
</dbReference>
<accession>A0ABM7R8P4</accession>
<dbReference type="RefSeq" id="WP_338689676.1">
    <property type="nucleotide sequence ID" value="NZ_AP024702.1"/>
</dbReference>
<keyword evidence="3" id="KW-1185">Reference proteome</keyword>
<dbReference type="Gene3D" id="2.60.120.200">
    <property type="match status" value="1"/>
</dbReference>
<dbReference type="InterPro" id="IPR012373">
    <property type="entry name" value="Ferrdict_sens_TM"/>
</dbReference>